<dbReference type="SUPFAM" id="SSF53756">
    <property type="entry name" value="UDP-Glycosyltransferase/glycogen phosphorylase"/>
    <property type="match status" value="1"/>
</dbReference>
<dbReference type="PANTHER" id="PTHR48044">
    <property type="entry name" value="GLYCOSYLTRANSFERASE"/>
    <property type="match status" value="1"/>
</dbReference>
<dbReference type="FunFam" id="3.40.50.2000:FF:000238">
    <property type="entry name" value="Glycosyltransferase"/>
    <property type="match status" value="1"/>
</dbReference>
<comment type="similarity">
    <text evidence="1 4">Belongs to the UDP-glycosyltransferase family.</text>
</comment>
<dbReference type="Proteomes" id="UP001177003">
    <property type="component" value="Chromosome 9"/>
</dbReference>
<accession>A0AA35ZYV6</accession>
<proteinExistence type="inferred from homology"/>
<evidence type="ECO:0000256" key="2">
    <source>
        <dbReference type="ARBA" id="ARBA00022676"/>
    </source>
</evidence>
<name>A0AA35ZYV6_LACSI</name>
<evidence type="ECO:0000256" key="5">
    <source>
        <dbReference type="RuleBase" id="RU362057"/>
    </source>
</evidence>
<dbReference type="GO" id="GO:0050404">
    <property type="term" value="F:zeatin O-beta-D-xylosyltransferase activity"/>
    <property type="evidence" value="ECO:0007669"/>
    <property type="project" value="UniProtKB-ARBA"/>
</dbReference>
<dbReference type="InterPro" id="IPR035595">
    <property type="entry name" value="UDP_glycos_trans_CS"/>
</dbReference>
<dbReference type="PANTHER" id="PTHR48044:SF23">
    <property type="entry name" value="ANTHOCYANIDIN 3-O-GLUCOSYLTRANSFERASE-LIKE"/>
    <property type="match status" value="1"/>
</dbReference>
<dbReference type="GO" id="GO:0016138">
    <property type="term" value="P:glycoside biosynthetic process"/>
    <property type="evidence" value="ECO:0007669"/>
    <property type="project" value="UniProtKB-ARBA"/>
</dbReference>
<dbReference type="InterPro" id="IPR002213">
    <property type="entry name" value="UDP_glucos_trans"/>
</dbReference>
<dbReference type="InterPro" id="IPR058980">
    <property type="entry name" value="Glyco_transf_N"/>
</dbReference>
<dbReference type="EMBL" id="OX465085">
    <property type="protein sequence ID" value="CAI9301371.1"/>
    <property type="molecule type" value="Genomic_DNA"/>
</dbReference>
<evidence type="ECO:0000313" key="7">
    <source>
        <dbReference type="EMBL" id="CAI9301371.1"/>
    </source>
</evidence>
<evidence type="ECO:0000313" key="8">
    <source>
        <dbReference type="Proteomes" id="UP001177003"/>
    </source>
</evidence>
<dbReference type="PROSITE" id="PS00375">
    <property type="entry name" value="UDPGT"/>
    <property type="match status" value="1"/>
</dbReference>
<dbReference type="EC" id="2.4.1.-" evidence="5"/>
<keyword evidence="2 4" id="KW-0328">Glycosyltransferase</keyword>
<gene>
    <name evidence="7" type="ORF">LSALG_LOCUS39935</name>
</gene>
<dbReference type="Pfam" id="PF00201">
    <property type="entry name" value="UDPGT"/>
    <property type="match status" value="1"/>
</dbReference>
<sequence length="479" mass="54322">MGSDDRNNTIITPAADVVVVMVPFVAHGHLNQLIHLSRLISTYKIPVHFVTTTTHIRQVRSRLHDYSSDSAASNLIHFHEFPTPPFTSPAPNPSNRFPTHLQPSFDSAIHLRRPVAELILSLSSSTRRVAIVHDFLMSYVVQDVKTIPNAESYIFRPISAFDFFWRTWERMNRPFPVDPEMLKRLPSNDGCFSPEFIDFVNLHRPHVGFHVGELFDSSRAIEAEYLEYFEREEMIGNKKLWAIGPLNHVEKRFSTVSKDLHSKCMQWLDMQPPTSVVYVSFGTTTTFTDEQITELAIGLERSKLRFIWVVRAADKGDVFGDEAKMADLPEGFEERVKGRGLVVRGWAPQTEILGHVATGGFMTHCGWNSCTESISRGVPMATWPMHSDQPRNAFLITDVLRIGLVVNDWEHRDELVKSVVVEDVVRRLMDSKEGGEVRKRAVELADKVQRSVAVGGECGEEIDSFISHINRHAWIAIGP</sequence>
<evidence type="ECO:0000259" key="6">
    <source>
        <dbReference type="Pfam" id="PF26168"/>
    </source>
</evidence>
<evidence type="ECO:0000256" key="3">
    <source>
        <dbReference type="ARBA" id="ARBA00022679"/>
    </source>
</evidence>
<evidence type="ECO:0000256" key="4">
    <source>
        <dbReference type="RuleBase" id="RU003718"/>
    </source>
</evidence>
<organism evidence="7 8">
    <name type="scientific">Lactuca saligna</name>
    <name type="common">Willowleaf lettuce</name>
    <dbReference type="NCBI Taxonomy" id="75948"/>
    <lineage>
        <taxon>Eukaryota</taxon>
        <taxon>Viridiplantae</taxon>
        <taxon>Streptophyta</taxon>
        <taxon>Embryophyta</taxon>
        <taxon>Tracheophyta</taxon>
        <taxon>Spermatophyta</taxon>
        <taxon>Magnoliopsida</taxon>
        <taxon>eudicotyledons</taxon>
        <taxon>Gunneridae</taxon>
        <taxon>Pentapetalae</taxon>
        <taxon>asterids</taxon>
        <taxon>campanulids</taxon>
        <taxon>Asterales</taxon>
        <taxon>Asteraceae</taxon>
        <taxon>Cichorioideae</taxon>
        <taxon>Cichorieae</taxon>
        <taxon>Lactucinae</taxon>
        <taxon>Lactuca</taxon>
    </lineage>
</organism>
<dbReference type="GO" id="GO:0009690">
    <property type="term" value="P:cytokinin metabolic process"/>
    <property type="evidence" value="ECO:0007669"/>
    <property type="project" value="UniProtKB-ARBA"/>
</dbReference>
<dbReference type="Pfam" id="PF26168">
    <property type="entry name" value="Glyco_transf_N"/>
    <property type="match status" value="1"/>
</dbReference>
<evidence type="ECO:0000256" key="1">
    <source>
        <dbReference type="ARBA" id="ARBA00009995"/>
    </source>
</evidence>
<keyword evidence="8" id="KW-1185">Reference proteome</keyword>
<reference evidence="7" key="1">
    <citation type="submission" date="2023-04" db="EMBL/GenBank/DDBJ databases">
        <authorList>
            <person name="Vijverberg K."/>
            <person name="Xiong W."/>
            <person name="Schranz E."/>
        </authorList>
    </citation>
    <scope>NUCLEOTIDE SEQUENCE</scope>
</reference>
<keyword evidence="3 4" id="KW-0808">Transferase</keyword>
<feature type="domain" description="Glycosyltransferase N-terminal" evidence="6">
    <location>
        <begin position="16"/>
        <end position="247"/>
    </location>
</feature>
<dbReference type="CDD" id="cd03784">
    <property type="entry name" value="GT1_Gtf-like"/>
    <property type="match status" value="1"/>
</dbReference>
<dbReference type="Gene3D" id="3.40.50.2000">
    <property type="entry name" value="Glycogen Phosphorylase B"/>
    <property type="match status" value="2"/>
</dbReference>
<protein>
    <recommendedName>
        <fullName evidence="5">Glycosyltransferase</fullName>
        <ecNumber evidence="5">2.4.1.-</ecNumber>
    </recommendedName>
</protein>
<dbReference type="FunFam" id="3.40.50.2000:FF:000060">
    <property type="entry name" value="Glycosyltransferase"/>
    <property type="match status" value="1"/>
</dbReference>
<dbReference type="AlphaFoldDB" id="A0AA35ZYV6"/>